<comment type="caution">
    <text evidence="1">The sequence shown here is derived from an EMBL/GenBank/DDBJ whole genome shotgun (WGS) entry which is preliminary data.</text>
</comment>
<evidence type="ECO:0000313" key="2">
    <source>
        <dbReference type="Proteomes" id="UP001162992"/>
    </source>
</evidence>
<evidence type="ECO:0000313" key="1">
    <source>
        <dbReference type="EMBL" id="KAJ7530272.1"/>
    </source>
</evidence>
<gene>
    <name evidence="1" type="ORF">O6H91_15G087400</name>
</gene>
<dbReference type="Proteomes" id="UP001162992">
    <property type="component" value="Chromosome 15"/>
</dbReference>
<dbReference type="EMBL" id="CM055106">
    <property type="protein sequence ID" value="KAJ7530272.1"/>
    <property type="molecule type" value="Genomic_DNA"/>
</dbReference>
<keyword evidence="2" id="KW-1185">Reference proteome</keyword>
<proteinExistence type="predicted"/>
<reference evidence="2" key="1">
    <citation type="journal article" date="2024" name="Proc. Natl. Acad. Sci. U.S.A.">
        <title>Extraordinary preservation of gene collinearity over three hundred million years revealed in homosporous lycophytes.</title>
        <authorList>
            <person name="Li C."/>
            <person name="Wickell D."/>
            <person name="Kuo L.Y."/>
            <person name="Chen X."/>
            <person name="Nie B."/>
            <person name="Liao X."/>
            <person name="Peng D."/>
            <person name="Ji J."/>
            <person name="Jenkins J."/>
            <person name="Williams M."/>
            <person name="Shu S."/>
            <person name="Plott C."/>
            <person name="Barry K."/>
            <person name="Rajasekar S."/>
            <person name="Grimwood J."/>
            <person name="Han X."/>
            <person name="Sun S."/>
            <person name="Hou Z."/>
            <person name="He W."/>
            <person name="Dai G."/>
            <person name="Sun C."/>
            <person name="Schmutz J."/>
            <person name="Leebens-Mack J.H."/>
            <person name="Li F.W."/>
            <person name="Wang L."/>
        </authorList>
    </citation>
    <scope>NUCLEOTIDE SEQUENCE [LARGE SCALE GENOMIC DNA]</scope>
    <source>
        <strain evidence="2">cv. PW_Plant_1</strain>
    </source>
</reference>
<organism evidence="1 2">
    <name type="scientific">Diphasiastrum complanatum</name>
    <name type="common">Issler's clubmoss</name>
    <name type="synonym">Lycopodium complanatum</name>
    <dbReference type="NCBI Taxonomy" id="34168"/>
    <lineage>
        <taxon>Eukaryota</taxon>
        <taxon>Viridiplantae</taxon>
        <taxon>Streptophyta</taxon>
        <taxon>Embryophyta</taxon>
        <taxon>Tracheophyta</taxon>
        <taxon>Lycopodiopsida</taxon>
        <taxon>Lycopodiales</taxon>
        <taxon>Lycopodiaceae</taxon>
        <taxon>Lycopodioideae</taxon>
        <taxon>Diphasiastrum</taxon>
    </lineage>
</organism>
<accession>A0ACC2BKN4</accession>
<protein>
    <submittedName>
        <fullName evidence="1">Uncharacterized protein</fullName>
    </submittedName>
</protein>
<sequence>MWASDMQLQAEKSRGDFLAVKSRWTRWLKLAATILVLFDYGMVSAQGSFRLLNLCAFTVWVGSQSNSGQPILSVASVGLDPGTSTIISAPPGWAGRFWGRTGCLFDSPSGQGTCSTGDCGGAMRCTGIGGNPPATLVEFTLNGDDGKDYYDVSLVDGYNLPVNVAPTSSSSSSSRVTSSLSDISSSLVSCGIAGCTGDLNESCPPELRVLGDGGQAMACKSACDAFGGDEYCCTGGFGSPTTCLPTSFSQAFKAACPNAYSYAYDDASSIFTCTGGSYSITFCPQGPLAETQGSSSSNSSTDCCPSWLPSAANPRSQQQSSYSRTLDSSACCSTYSKLITIVVMSTLAIATNLI</sequence>
<name>A0ACC2BKN4_DIPCM</name>